<comment type="function">
    <text evidence="4">May be an activator protein for the gylABX operon.</text>
</comment>
<dbReference type="FunFam" id="1.10.10.10:FF:000056">
    <property type="entry name" value="IclR family transcriptional regulator"/>
    <property type="match status" value="1"/>
</dbReference>
<evidence type="ECO:0000256" key="2">
    <source>
        <dbReference type="ARBA" id="ARBA00023125"/>
    </source>
</evidence>
<dbReference type="InterPro" id="IPR014757">
    <property type="entry name" value="Tscrpt_reg_IclR_C"/>
</dbReference>
<dbReference type="STRING" id="1450648.CLORY_20390"/>
<proteinExistence type="predicted"/>
<dbReference type="InterPro" id="IPR005471">
    <property type="entry name" value="Tscrpt_reg_IclR_N"/>
</dbReference>
<evidence type="ECO:0000259" key="6">
    <source>
        <dbReference type="PROSITE" id="PS51077"/>
    </source>
</evidence>
<evidence type="ECO:0000259" key="7">
    <source>
        <dbReference type="PROSITE" id="PS51078"/>
    </source>
</evidence>
<dbReference type="SMART" id="SM00346">
    <property type="entry name" value="HTH_ICLR"/>
    <property type="match status" value="1"/>
</dbReference>
<evidence type="ECO:0000256" key="3">
    <source>
        <dbReference type="ARBA" id="ARBA00023163"/>
    </source>
</evidence>
<comment type="caution">
    <text evidence="8">The sequence shown here is derived from an EMBL/GenBank/DDBJ whole genome shotgun (WGS) entry which is preliminary data.</text>
</comment>
<dbReference type="GO" id="GO:0003677">
    <property type="term" value="F:DNA binding"/>
    <property type="evidence" value="ECO:0007669"/>
    <property type="project" value="UniProtKB-KW"/>
</dbReference>
<dbReference type="Pfam" id="PF09339">
    <property type="entry name" value="HTH_IclR"/>
    <property type="match status" value="1"/>
</dbReference>
<dbReference type="AlphaFoldDB" id="A0A1V4IR46"/>
<feature type="domain" description="HTH iclR-type" evidence="6">
    <location>
        <begin position="5"/>
        <end position="67"/>
    </location>
</feature>
<evidence type="ECO:0000256" key="1">
    <source>
        <dbReference type="ARBA" id="ARBA00023015"/>
    </source>
</evidence>
<protein>
    <recommendedName>
        <fullName evidence="5">Glycerol operon regulatory protein</fullName>
    </recommendedName>
</protein>
<dbReference type="PROSITE" id="PS51078">
    <property type="entry name" value="ICLR_ED"/>
    <property type="match status" value="1"/>
</dbReference>
<name>A0A1V4IR46_9CLOT</name>
<sequence>MQEIVQSIDRALCIIEVLSDYENGLGISEISEKVALHKSTVHRLLNTLIYKGYIKQNPSNSKYSLTLKLFELGYKKLAGMDLVTVARPYLNELMKEINEVVHLVIRDGFEIVYVAKVEPQKSITMYSRIGMRKPLYCTAVGKAMMSYMSESEINEIWNKSDITKLTEKTIVSYSQLKENLTEIREKGFALDDQEVETGIRCVASVIKDHSNSVCAAISISSSIFTFTEEKIDYYAKLIMEYADKISAELGYKKQRK</sequence>
<dbReference type="EMBL" id="MZGV01000018">
    <property type="protein sequence ID" value="OPJ61947.1"/>
    <property type="molecule type" value="Genomic_DNA"/>
</dbReference>
<organism evidence="8 9">
    <name type="scientific">Clostridium oryzae</name>
    <dbReference type="NCBI Taxonomy" id="1450648"/>
    <lineage>
        <taxon>Bacteria</taxon>
        <taxon>Bacillati</taxon>
        <taxon>Bacillota</taxon>
        <taxon>Clostridia</taxon>
        <taxon>Eubacteriales</taxon>
        <taxon>Clostridiaceae</taxon>
        <taxon>Clostridium</taxon>
    </lineage>
</organism>
<dbReference type="GO" id="GO:0045892">
    <property type="term" value="P:negative regulation of DNA-templated transcription"/>
    <property type="evidence" value="ECO:0007669"/>
    <property type="project" value="TreeGrafter"/>
</dbReference>
<keyword evidence="3" id="KW-0804">Transcription</keyword>
<dbReference type="SUPFAM" id="SSF46785">
    <property type="entry name" value="Winged helix' DNA-binding domain"/>
    <property type="match status" value="1"/>
</dbReference>
<dbReference type="RefSeq" id="WP_079423906.1">
    <property type="nucleotide sequence ID" value="NZ_MZGV01000018.1"/>
</dbReference>
<dbReference type="Pfam" id="PF01614">
    <property type="entry name" value="IclR_C"/>
    <property type="match status" value="1"/>
</dbReference>
<dbReference type="SUPFAM" id="SSF55781">
    <property type="entry name" value="GAF domain-like"/>
    <property type="match status" value="1"/>
</dbReference>
<dbReference type="InterPro" id="IPR050707">
    <property type="entry name" value="HTH_MetabolicPath_Reg"/>
</dbReference>
<feature type="domain" description="IclR-ED" evidence="7">
    <location>
        <begin position="68"/>
        <end position="251"/>
    </location>
</feature>
<evidence type="ECO:0000313" key="8">
    <source>
        <dbReference type="EMBL" id="OPJ61947.1"/>
    </source>
</evidence>
<dbReference type="PROSITE" id="PS51077">
    <property type="entry name" value="HTH_ICLR"/>
    <property type="match status" value="1"/>
</dbReference>
<evidence type="ECO:0000313" key="9">
    <source>
        <dbReference type="Proteomes" id="UP000190080"/>
    </source>
</evidence>
<dbReference type="PANTHER" id="PTHR30136">
    <property type="entry name" value="HELIX-TURN-HELIX TRANSCRIPTIONAL REGULATOR, ICLR FAMILY"/>
    <property type="match status" value="1"/>
</dbReference>
<dbReference type="InterPro" id="IPR036390">
    <property type="entry name" value="WH_DNA-bd_sf"/>
</dbReference>
<evidence type="ECO:0000256" key="5">
    <source>
        <dbReference type="ARBA" id="ARBA00070406"/>
    </source>
</evidence>
<dbReference type="PANTHER" id="PTHR30136:SF35">
    <property type="entry name" value="HTH-TYPE TRANSCRIPTIONAL REGULATOR RV1719"/>
    <property type="match status" value="1"/>
</dbReference>
<accession>A0A1V4IR46</accession>
<dbReference type="Proteomes" id="UP000190080">
    <property type="component" value="Unassembled WGS sequence"/>
</dbReference>
<dbReference type="OrthoDB" id="9791752at2"/>
<dbReference type="InterPro" id="IPR029016">
    <property type="entry name" value="GAF-like_dom_sf"/>
</dbReference>
<reference evidence="8 9" key="1">
    <citation type="submission" date="2017-03" db="EMBL/GenBank/DDBJ databases">
        <title>Genome sequence of Clostridium oryzae DSM 28571.</title>
        <authorList>
            <person name="Poehlein A."/>
            <person name="Daniel R."/>
        </authorList>
    </citation>
    <scope>NUCLEOTIDE SEQUENCE [LARGE SCALE GENOMIC DNA]</scope>
    <source>
        <strain evidence="8 9">DSM 28571</strain>
    </source>
</reference>
<keyword evidence="2" id="KW-0238">DNA-binding</keyword>
<dbReference type="Gene3D" id="3.30.450.40">
    <property type="match status" value="1"/>
</dbReference>
<dbReference type="Gene3D" id="1.10.10.10">
    <property type="entry name" value="Winged helix-like DNA-binding domain superfamily/Winged helix DNA-binding domain"/>
    <property type="match status" value="1"/>
</dbReference>
<gene>
    <name evidence="8" type="primary">kdgR</name>
    <name evidence="8" type="ORF">CLORY_20390</name>
</gene>
<dbReference type="InterPro" id="IPR036388">
    <property type="entry name" value="WH-like_DNA-bd_sf"/>
</dbReference>
<dbReference type="GO" id="GO:0003700">
    <property type="term" value="F:DNA-binding transcription factor activity"/>
    <property type="evidence" value="ECO:0007669"/>
    <property type="project" value="TreeGrafter"/>
</dbReference>
<keyword evidence="9" id="KW-1185">Reference proteome</keyword>
<evidence type="ECO:0000256" key="4">
    <source>
        <dbReference type="ARBA" id="ARBA00058938"/>
    </source>
</evidence>
<keyword evidence="1" id="KW-0805">Transcription regulation</keyword>